<name>K2GIQ6_9BACT</name>
<gene>
    <name evidence="1" type="ORF">ACD_2C00002G0002</name>
</gene>
<reference evidence="1" key="1">
    <citation type="journal article" date="2012" name="Science">
        <title>Fermentation, hydrogen, and sulfur metabolism in multiple uncultivated bacterial phyla.</title>
        <authorList>
            <person name="Wrighton K.C."/>
            <person name="Thomas B.C."/>
            <person name="Sharon I."/>
            <person name="Miller C.S."/>
            <person name="Castelle C.J."/>
            <person name="VerBerkmoes N.C."/>
            <person name="Wilkins M.J."/>
            <person name="Hettich R.L."/>
            <person name="Lipton M.S."/>
            <person name="Williams K.H."/>
            <person name="Long P.E."/>
            <person name="Banfield J.F."/>
        </authorList>
    </citation>
    <scope>NUCLEOTIDE SEQUENCE [LARGE SCALE GENOMIC DNA]</scope>
</reference>
<dbReference type="AlphaFoldDB" id="K2GIQ6"/>
<dbReference type="EMBL" id="AMFJ01000002">
    <property type="protein sequence ID" value="EKE30349.1"/>
    <property type="molecule type" value="Genomic_DNA"/>
</dbReference>
<comment type="caution">
    <text evidence="1">The sequence shown here is derived from an EMBL/GenBank/DDBJ whole genome shotgun (WGS) entry which is preliminary data.</text>
</comment>
<evidence type="ECO:0000313" key="1">
    <source>
        <dbReference type="EMBL" id="EKE30349.1"/>
    </source>
</evidence>
<organism evidence="1">
    <name type="scientific">uncultured bacterium</name>
    <name type="common">gcode 4</name>
    <dbReference type="NCBI Taxonomy" id="1234023"/>
    <lineage>
        <taxon>Bacteria</taxon>
        <taxon>environmental samples</taxon>
    </lineage>
</organism>
<protein>
    <submittedName>
        <fullName evidence="1">Uncharacterized protein</fullName>
    </submittedName>
</protein>
<sequence>MICPCPEHKNKEPRRAQSVSFGRKYRACGFLFPLPNISMKVGIMISAVVPIAARKKLSFSLCQNIWLKCIPAMQPRIIATAFL</sequence>
<proteinExistence type="predicted"/>
<accession>K2GIQ6</accession>